<organism evidence="1 2">
    <name type="scientific">Lutimaribacter degradans</name>
    <dbReference type="NCBI Taxonomy" id="2945989"/>
    <lineage>
        <taxon>Bacteria</taxon>
        <taxon>Pseudomonadati</taxon>
        <taxon>Pseudomonadota</taxon>
        <taxon>Alphaproteobacteria</taxon>
        <taxon>Rhodobacterales</taxon>
        <taxon>Roseobacteraceae</taxon>
        <taxon>Lutimaribacter</taxon>
    </lineage>
</organism>
<sequence length="238" mass="26367">MNLPTRFACWTLMVFGTTFMAYVARAQIARHVDGQKRPFLYEACAVGLMVFYATPFVMLLAWGFGGMRCVGIGCVARFAFYVASGCATVFLMRRVIPGFEDMVFFSRDEDGAVQLVAPAPVTPAQLEEPPRPRLYRRLEGQDIGEVLHLTASGHFVTVTGDRATHKIRMRFADAVNEMDPVDGLCTHRSHWVARAAVSDHRRASGKLFIVLKNGMEVPVSRTYRPGLEKAGLIPHSGA</sequence>
<comment type="caution">
    <text evidence="1">The sequence shown here is derived from an EMBL/GenBank/DDBJ whole genome shotgun (WGS) entry which is preliminary data.</text>
</comment>
<name>A0ACC5ZQL6_9RHOB</name>
<accession>A0ACC5ZQL6</accession>
<evidence type="ECO:0000313" key="1">
    <source>
        <dbReference type="EMBL" id="MCM2560602.1"/>
    </source>
</evidence>
<proteinExistence type="predicted"/>
<dbReference type="Proteomes" id="UP001203036">
    <property type="component" value="Unassembled WGS sequence"/>
</dbReference>
<protein>
    <submittedName>
        <fullName evidence="1">LytTR family transcriptional regulator</fullName>
    </submittedName>
</protein>
<evidence type="ECO:0000313" key="2">
    <source>
        <dbReference type="Proteomes" id="UP001203036"/>
    </source>
</evidence>
<reference evidence="1" key="1">
    <citation type="submission" date="2022-06" db="EMBL/GenBank/DDBJ databases">
        <title>Lutimaribacter sp. EGI FJ00013, a novel bacterium isolated from a salt lake sediment enrichment.</title>
        <authorList>
            <person name="Gao L."/>
            <person name="Fang B.-Z."/>
            <person name="Li W.-J."/>
        </authorList>
    </citation>
    <scope>NUCLEOTIDE SEQUENCE</scope>
    <source>
        <strain evidence="1">EGI FJ00013</strain>
    </source>
</reference>
<gene>
    <name evidence="1" type="ORF">M8744_00445</name>
</gene>
<keyword evidence="2" id="KW-1185">Reference proteome</keyword>
<dbReference type="EMBL" id="JAMQGO010000001">
    <property type="protein sequence ID" value="MCM2560602.1"/>
    <property type="molecule type" value="Genomic_DNA"/>
</dbReference>